<keyword evidence="1" id="KW-0812">Transmembrane</keyword>
<proteinExistence type="predicted"/>
<organism evidence="3">
    <name type="scientific">Caenorhabditis brenneri</name>
    <name type="common">Nematode worm</name>
    <dbReference type="NCBI Taxonomy" id="135651"/>
    <lineage>
        <taxon>Eukaryota</taxon>
        <taxon>Metazoa</taxon>
        <taxon>Ecdysozoa</taxon>
        <taxon>Nematoda</taxon>
        <taxon>Chromadorea</taxon>
        <taxon>Rhabditida</taxon>
        <taxon>Rhabditina</taxon>
        <taxon>Rhabditomorpha</taxon>
        <taxon>Rhabditoidea</taxon>
        <taxon>Rhabditidae</taxon>
        <taxon>Peloderinae</taxon>
        <taxon>Caenorhabditis</taxon>
    </lineage>
</organism>
<reference evidence="3" key="1">
    <citation type="submission" date="2011-07" db="EMBL/GenBank/DDBJ databases">
        <authorList>
            <consortium name="Caenorhabditis brenneri Sequencing and Analysis Consortium"/>
            <person name="Wilson R.K."/>
        </authorList>
    </citation>
    <scope>NUCLEOTIDE SEQUENCE [LARGE SCALE GENOMIC DNA]</scope>
    <source>
        <strain evidence="3">PB2801</strain>
    </source>
</reference>
<dbReference type="InParanoid" id="G0MFZ3"/>
<keyword evidence="1" id="KW-1133">Transmembrane helix</keyword>
<evidence type="ECO:0000256" key="1">
    <source>
        <dbReference type="SAM" id="Phobius"/>
    </source>
</evidence>
<dbReference type="EMBL" id="GL379793">
    <property type="protein sequence ID" value="EGT56542.1"/>
    <property type="molecule type" value="Genomic_DNA"/>
</dbReference>
<dbReference type="FunCoup" id="G0MFZ3">
    <property type="interactions" value="1118"/>
</dbReference>
<dbReference type="HOGENOM" id="CLU_1742198_0_0_1"/>
<dbReference type="AlphaFoldDB" id="G0MFZ3"/>
<protein>
    <submittedName>
        <fullName evidence="2">Uncharacterized protein</fullName>
    </submittedName>
</protein>
<feature type="transmembrane region" description="Helical" evidence="1">
    <location>
        <begin position="95"/>
        <end position="117"/>
    </location>
</feature>
<feature type="transmembrane region" description="Helical" evidence="1">
    <location>
        <begin position="61"/>
        <end position="83"/>
    </location>
</feature>
<keyword evidence="1" id="KW-0472">Membrane</keyword>
<dbReference type="eggNOG" id="ENOG502TC0U">
    <property type="taxonomic scope" value="Eukaryota"/>
</dbReference>
<gene>
    <name evidence="2" type="ORF">CAEBREN_13916</name>
</gene>
<accession>G0MFZ3</accession>
<dbReference type="Proteomes" id="UP000008068">
    <property type="component" value="Unassembled WGS sequence"/>
</dbReference>
<feature type="transmembrane region" description="Helical" evidence="1">
    <location>
        <begin position="32"/>
        <end position="49"/>
    </location>
</feature>
<evidence type="ECO:0000313" key="3">
    <source>
        <dbReference type="Proteomes" id="UP000008068"/>
    </source>
</evidence>
<evidence type="ECO:0000313" key="2">
    <source>
        <dbReference type="EMBL" id="EGT56542.1"/>
    </source>
</evidence>
<name>G0MFZ3_CAEBE</name>
<sequence>MNIYRRLYEYSVSPDSNTVTQGPWHADRNNRFRLFITHIIIGSATNYIQQYYDTGSSQYSFFADVPIYMMTTSNAIVGVFGSIRWFDFLTCAELVLALVVCVYYRWWLFIPIIFIMCHQALRRLGIAITIRVETRRTGAEPRAENTESEQ</sequence>
<keyword evidence="3" id="KW-1185">Reference proteome</keyword>